<accession>A0A2S2QHD9</accession>
<name>A0A2S2QHD9_9HEMI</name>
<dbReference type="AlphaFoldDB" id="A0A2S2QHD9"/>
<evidence type="ECO:0000256" key="2">
    <source>
        <dbReference type="SAM" id="SignalP"/>
    </source>
</evidence>
<dbReference type="Proteomes" id="UP000694846">
    <property type="component" value="Unplaced"/>
</dbReference>
<keyword evidence="4" id="KW-1185">Reference proteome</keyword>
<dbReference type="PANTHER" id="PTHR11008">
    <property type="entry name" value="PROTEIN TAKEOUT-LIKE PROTEIN"/>
    <property type="match status" value="1"/>
</dbReference>
<protein>
    <submittedName>
        <fullName evidence="5">Uncharacterized protein LOC112693153</fullName>
    </submittedName>
</protein>
<reference evidence="3" key="1">
    <citation type="submission" date="2018-04" db="EMBL/GenBank/DDBJ databases">
        <title>Transcriptome assembly of Sipha flava.</title>
        <authorList>
            <person name="Scully E.D."/>
            <person name="Geib S.M."/>
            <person name="Palmer N.A."/>
            <person name="Koch K."/>
            <person name="Bradshaw J."/>
            <person name="Heng-Moss T."/>
            <person name="Sarath G."/>
        </authorList>
    </citation>
    <scope>NUCLEOTIDE SEQUENCE</scope>
</reference>
<keyword evidence="2" id="KW-0732">Signal</keyword>
<dbReference type="InterPro" id="IPR038606">
    <property type="entry name" value="To_sf"/>
</dbReference>
<dbReference type="Pfam" id="PF06585">
    <property type="entry name" value="JHBP"/>
    <property type="match status" value="1"/>
</dbReference>
<proteinExistence type="predicted"/>
<dbReference type="SMART" id="SM00700">
    <property type="entry name" value="JHBP"/>
    <property type="match status" value="1"/>
</dbReference>
<evidence type="ECO:0000256" key="1">
    <source>
        <dbReference type="SAM" id="MobiDB-lite"/>
    </source>
</evidence>
<reference evidence="5" key="2">
    <citation type="submission" date="2025-04" db="UniProtKB">
        <authorList>
            <consortium name="RefSeq"/>
        </authorList>
    </citation>
    <scope>IDENTIFICATION</scope>
    <source>
        <tissue evidence="5">Whole body</tissue>
    </source>
</reference>
<dbReference type="EMBL" id="GGMS01007727">
    <property type="protein sequence ID" value="MBY76930.1"/>
    <property type="molecule type" value="Transcribed_RNA"/>
</dbReference>
<feature type="chain" id="PRO_5044579139" evidence="2">
    <location>
        <begin position="25"/>
        <end position="607"/>
    </location>
</feature>
<feature type="signal peptide" evidence="2">
    <location>
        <begin position="1"/>
        <end position="24"/>
    </location>
</feature>
<dbReference type="OrthoDB" id="6412801at2759"/>
<dbReference type="GeneID" id="112693153"/>
<evidence type="ECO:0000313" key="5">
    <source>
        <dbReference type="RefSeq" id="XP_025423874.1"/>
    </source>
</evidence>
<evidence type="ECO:0000313" key="3">
    <source>
        <dbReference type="EMBL" id="MBY76930.1"/>
    </source>
</evidence>
<dbReference type="RefSeq" id="XP_025423874.1">
    <property type="nucleotide sequence ID" value="XM_025568089.1"/>
</dbReference>
<feature type="compositionally biased region" description="Low complexity" evidence="1">
    <location>
        <begin position="553"/>
        <end position="600"/>
    </location>
</feature>
<evidence type="ECO:0000313" key="4">
    <source>
        <dbReference type="Proteomes" id="UP000694846"/>
    </source>
</evidence>
<sequence length="607" mass="66262">MKTTAAIALLLCCGASLLPRSTVALPVTADDQDESITAPKETTVEVTTGTAAETTVESTTSMNEITVENTTWTEEITVESTTWTEETTIENTDRMEETTVENTDRTEETTIESTTGTEETMVEITTTMEGIMVESTTNDVTTIANKGMPAEVIKDKLSEQIRKILRHYQRRDPEGFPGAPIPDPLKIPPMNKNFGVADMTFVNMTVHGLSKFKVERVNVDLKKMQVYVLLKIKRMYVLGNYTLRSWFGRPAAGPFNVTLMDVDAEAAAALEPDEDGNLQATETDMDMRFKDCELDFKNLGFTASLFQGILSSVGSVMFEGIKPFIVTEVNTNLRADVNAQVKAITSKLPKLSVPVPDLAVAEGRAYVRRMGYDPYHVADRTISEGPLNFTVRDLTVRGLSDFRRVGDIGLQVRGPVLQIAVHVITGAVNGTLKWQYRLQLASAFAQSGVSNFTVDHVQVRALVNQSLDIREKPVLDGLQIEMGRVAVIMDRGEPLGYVLEVAVNSLPTLLRHMIVDALEDPIKMKVQTLLDEVQLEKMVEERLPELDRLEGQTAAAGNGTTTSDTGTTATTGTATTDTGTTATVTTATDTTVTASASADGATERTER</sequence>
<organism evidence="3">
    <name type="scientific">Sipha flava</name>
    <name type="common">yellow sugarcane aphid</name>
    <dbReference type="NCBI Taxonomy" id="143950"/>
    <lineage>
        <taxon>Eukaryota</taxon>
        <taxon>Metazoa</taxon>
        <taxon>Ecdysozoa</taxon>
        <taxon>Arthropoda</taxon>
        <taxon>Hexapoda</taxon>
        <taxon>Insecta</taxon>
        <taxon>Pterygota</taxon>
        <taxon>Neoptera</taxon>
        <taxon>Paraneoptera</taxon>
        <taxon>Hemiptera</taxon>
        <taxon>Sternorrhyncha</taxon>
        <taxon>Aphidomorpha</taxon>
        <taxon>Aphidoidea</taxon>
        <taxon>Aphididae</taxon>
        <taxon>Sipha</taxon>
    </lineage>
</organism>
<feature type="region of interest" description="Disordered" evidence="1">
    <location>
        <begin position="544"/>
        <end position="607"/>
    </location>
</feature>
<dbReference type="InterPro" id="IPR038602">
    <property type="entry name" value="Mite_allergen_7_sf"/>
</dbReference>
<dbReference type="PANTHER" id="PTHR11008:SF13">
    <property type="entry name" value="FI04421P"/>
    <property type="match status" value="1"/>
</dbReference>
<dbReference type="Gene3D" id="3.15.10.50">
    <property type="match status" value="1"/>
</dbReference>
<dbReference type="InterPro" id="IPR010562">
    <property type="entry name" value="Haemolymph_juvenile_hormone-bd"/>
</dbReference>
<dbReference type="Gene3D" id="3.15.10.30">
    <property type="entry name" value="Haemolymph juvenile hormone binding protein"/>
    <property type="match status" value="1"/>
</dbReference>
<gene>
    <name evidence="5" type="primary">LOC112693153</name>
    <name evidence="3" type="ORF">g.17473</name>
</gene>